<dbReference type="PANTHER" id="PTHR37841:SF1">
    <property type="entry name" value="DUF3298 DOMAIN-CONTAINING PROTEIN"/>
    <property type="match status" value="1"/>
</dbReference>
<dbReference type="Pfam" id="PF14903">
    <property type="entry name" value="WG_beta_rep"/>
    <property type="match status" value="2"/>
</dbReference>
<dbReference type="InterPro" id="IPR000719">
    <property type="entry name" value="Prot_kinase_dom"/>
</dbReference>
<sequence length="578" mass="66165">MPDQRCYTMKKLTVYTSDQIPILLENPPLGQGGEGVVYKTRNARLNGNFVAKIYHPQERTDLREPKIKYLIEHAPQLEVTNSAIFPEQPLYNQAGEFVGFLMKQTIDQVDITSLCSLTPSAKLNASWHKKYHRYTAQGVGNRLKVCYNIAQAFAQLHQSGKFVFVDIKPENIKLTYDGTVSLIDIDSIQIAENNQLLFAAQKLTHEYSPAEIAQLDFKKEYVPQHWDRFSLAVVFYKILFGLHPYTGSCQPPFDQHVTNEQKIAKGLFVHGRQKKHFKVIPTPHQNFKLISRKLQQLFLRAFEEGHQQPDKRPTMHEWMEVLTQTKAFEFKSTHTVQNWELQPLSSAHSNVQAGVLSSPSPQVVNSAWQTLQVKLNKNIRLVGMVSILVGAGIIFGIANSSLSFNSSDAPASERMLTMGTFHDGVAWQKYSKDSYIYVDRWDKWAINETFEEAYDFADGTAKVKKRGKYGFISLQGRQVVPFEYDYIEGTTLPTGKRLLKVGQGNKFGLINRNGERVLPIIYDNVWYNSKTGVIELQKGTKFGLYDHEGVELAPFRYKSRQEMKQQTKRLLKLYHSIK</sequence>
<dbReference type="AlphaFoldDB" id="A1ZP78"/>
<dbReference type="Proteomes" id="UP000004095">
    <property type="component" value="Unassembled WGS sequence"/>
</dbReference>
<evidence type="ECO:0000313" key="2">
    <source>
        <dbReference type="EMBL" id="EAY27870.1"/>
    </source>
</evidence>
<accession>A1ZP78</accession>
<dbReference type="EMBL" id="AAWS01000020">
    <property type="protein sequence ID" value="EAY27870.1"/>
    <property type="molecule type" value="Genomic_DNA"/>
</dbReference>
<dbReference type="Gene3D" id="1.10.510.10">
    <property type="entry name" value="Transferase(Phosphotransferase) domain 1"/>
    <property type="match status" value="1"/>
</dbReference>
<dbReference type="Pfam" id="PF00069">
    <property type="entry name" value="Pkinase"/>
    <property type="match status" value="1"/>
</dbReference>
<protein>
    <submittedName>
        <fullName evidence="2">Protein kinase domain</fullName>
    </submittedName>
</protein>
<dbReference type="GO" id="GO:0004672">
    <property type="term" value="F:protein kinase activity"/>
    <property type="evidence" value="ECO:0007669"/>
    <property type="project" value="InterPro"/>
</dbReference>
<dbReference type="PROSITE" id="PS50011">
    <property type="entry name" value="PROTEIN_KINASE_DOM"/>
    <property type="match status" value="1"/>
</dbReference>
<organism evidence="2 3">
    <name type="scientific">Microscilla marina ATCC 23134</name>
    <dbReference type="NCBI Taxonomy" id="313606"/>
    <lineage>
        <taxon>Bacteria</taxon>
        <taxon>Pseudomonadati</taxon>
        <taxon>Bacteroidota</taxon>
        <taxon>Cytophagia</taxon>
        <taxon>Cytophagales</taxon>
        <taxon>Microscillaceae</taxon>
        <taxon>Microscilla</taxon>
    </lineage>
</organism>
<dbReference type="PANTHER" id="PTHR37841">
    <property type="entry name" value="GLR2918 PROTEIN"/>
    <property type="match status" value="1"/>
</dbReference>
<dbReference type="SUPFAM" id="SSF56112">
    <property type="entry name" value="Protein kinase-like (PK-like)"/>
    <property type="match status" value="1"/>
</dbReference>
<evidence type="ECO:0000259" key="1">
    <source>
        <dbReference type="PROSITE" id="PS50011"/>
    </source>
</evidence>
<dbReference type="InterPro" id="IPR032774">
    <property type="entry name" value="WG_beta_rep"/>
</dbReference>
<proteinExistence type="predicted"/>
<dbReference type="SMART" id="SM00220">
    <property type="entry name" value="S_TKc"/>
    <property type="match status" value="1"/>
</dbReference>
<keyword evidence="2" id="KW-0808">Transferase</keyword>
<dbReference type="OrthoDB" id="1022767at2"/>
<dbReference type="GO" id="GO:0005524">
    <property type="term" value="F:ATP binding"/>
    <property type="evidence" value="ECO:0007669"/>
    <property type="project" value="InterPro"/>
</dbReference>
<dbReference type="InterPro" id="IPR011009">
    <property type="entry name" value="Kinase-like_dom_sf"/>
</dbReference>
<keyword evidence="3" id="KW-1185">Reference proteome</keyword>
<keyword evidence="2" id="KW-0418">Kinase</keyword>
<gene>
    <name evidence="2" type="ORF">M23134_00311</name>
</gene>
<feature type="domain" description="Protein kinase" evidence="1">
    <location>
        <begin position="23"/>
        <end position="328"/>
    </location>
</feature>
<comment type="caution">
    <text evidence="2">The sequence shown here is derived from an EMBL/GenBank/DDBJ whole genome shotgun (WGS) entry which is preliminary data.</text>
</comment>
<evidence type="ECO:0000313" key="3">
    <source>
        <dbReference type="Proteomes" id="UP000004095"/>
    </source>
</evidence>
<dbReference type="eggNOG" id="COG0515">
    <property type="taxonomic scope" value="Bacteria"/>
</dbReference>
<name>A1ZP78_MICM2</name>
<dbReference type="eggNOG" id="COG4248">
    <property type="taxonomic scope" value="Bacteria"/>
</dbReference>
<reference evidence="2 3" key="1">
    <citation type="submission" date="2007-01" db="EMBL/GenBank/DDBJ databases">
        <authorList>
            <person name="Haygood M."/>
            <person name="Podell S."/>
            <person name="Anderson C."/>
            <person name="Hopkinson B."/>
            <person name="Roe K."/>
            <person name="Barbeau K."/>
            <person name="Gaasterland T."/>
            <person name="Ferriera S."/>
            <person name="Johnson J."/>
            <person name="Kravitz S."/>
            <person name="Beeson K."/>
            <person name="Sutton G."/>
            <person name="Rogers Y.-H."/>
            <person name="Friedman R."/>
            <person name="Frazier M."/>
            <person name="Venter J.C."/>
        </authorList>
    </citation>
    <scope>NUCLEOTIDE SEQUENCE [LARGE SCALE GENOMIC DNA]</scope>
    <source>
        <strain evidence="2 3">ATCC 23134</strain>
    </source>
</reference>